<protein>
    <submittedName>
        <fullName evidence="2">Uncharacterized protein</fullName>
    </submittedName>
</protein>
<proteinExistence type="predicted"/>
<feature type="region of interest" description="Disordered" evidence="1">
    <location>
        <begin position="159"/>
        <end position="181"/>
    </location>
</feature>
<accession>A0A0G4GE10</accession>
<dbReference type="VEuPathDB" id="CryptoDB:Cvel_21447"/>
<feature type="compositionally biased region" description="Polar residues" evidence="1">
    <location>
        <begin position="239"/>
        <end position="269"/>
    </location>
</feature>
<feature type="compositionally biased region" description="Polar residues" evidence="1">
    <location>
        <begin position="166"/>
        <end position="181"/>
    </location>
</feature>
<gene>
    <name evidence="2" type="ORF">Cvel_21447</name>
</gene>
<feature type="region of interest" description="Disordered" evidence="1">
    <location>
        <begin position="223"/>
        <end position="269"/>
    </location>
</feature>
<dbReference type="AlphaFoldDB" id="A0A0G4GE10"/>
<dbReference type="EMBL" id="CDMZ01001117">
    <property type="protein sequence ID" value="CEM27599.1"/>
    <property type="molecule type" value="Genomic_DNA"/>
</dbReference>
<reference evidence="2" key="1">
    <citation type="submission" date="2014-11" db="EMBL/GenBank/DDBJ databases">
        <authorList>
            <person name="Otto D Thomas"/>
            <person name="Naeem Raeece"/>
        </authorList>
    </citation>
    <scope>NUCLEOTIDE SEQUENCE</scope>
</reference>
<evidence type="ECO:0000256" key="1">
    <source>
        <dbReference type="SAM" id="MobiDB-lite"/>
    </source>
</evidence>
<feature type="compositionally biased region" description="Basic and acidic residues" evidence="1">
    <location>
        <begin position="335"/>
        <end position="347"/>
    </location>
</feature>
<feature type="region of interest" description="Disordered" evidence="1">
    <location>
        <begin position="333"/>
        <end position="361"/>
    </location>
</feature>
<evidence type="ECO:0000313" key="2">
    <source>
        <dbReference type="EMBL" id="CEM27599.1"/>
    </source>
</evidence>
<organism evidence="2">
    <name type="scientific">Chromera velia CCMP2878</name>
    <dbReference type="NCBI Taxonomy" id="1169474"/>
    <lineage>
        <taxon>Eukaryota</taxon>
        <taxon>Sar</taxon>
        <taxon>Alveolata</taxon>
        <taxon>Colpodellida</taxon>
        <taxon>Chromeraceae</taxon>
        <taxon>Chromera</taxon>
    </lineage>
</organism>
<name>A0A0G4GE10_9ALVE</name>
<sequence length="361" mass="38389">MSGLNLAAVPDQLLQSVLPPDLFAAFKQLSDVGVEGLSGTLGGMGLEYNEVTEQNADQSLQMSTEEKRREVGLPRFGWHLPNGTEMYDCEDPGSMALEGGHDDQEWESGSDFGSASSVFSFSPETGKQVGTAPVLTVKRSVSFGDLGEMFQLPSPFSCSDEAGFASPSTDKSLDRNPNPQLNDFVLEQSKQQQQQQHEPVGSDLFVKERVSVLLGGCLGLSSVTTSDGPAKEEGEGDNGSLQLSSAEGESVGLQTPETGSPNLLPQINTENSEGAAPMLERPFGGVFQHQQSSELGGVEGGVETGALDFCMEEVRCSPYPFCLSVSSVPSLTKTSRSELARERKSGGDFDSESPLSPRFGL</sequence>